<feature type="domain" description="Teneurin NHL" evidence="4">
    <location>
        <begin position="30"/>
        <end position="242"/>
    </location>
</feature>
<comment type="caution">
    <text evidence="5">The sequence shown here is derived from an EMBL/GenBank/DDBJ whole genome shotgun (WGS) entry which is preliminary data.</text>
</comment>
<evidence type="ECO:0000259" key="4">
    <source>
        <dbReference type="Pfam" id="PF25021"/>
    </source>
</evidence>
<evidence type="ECO:0000256" key="1">
    <source>
        <dbReference type="ARBA" id="ARBA00022737"/>
    </source>
</evidence>
<evidence type="ECO:0000256" key="3">
    <source>
        <dbReference type="SAM" id="MobiDB-lite"/>
    </source>
</evidence>
<dbReference type="PANTHER" id="PTHR46388:SF2">
    <property type="entry name" value="NHL REPEAT-CONTAINING PROTEIN 2"/>
    <property type="match status" value="1"/>
</dbReference>
<proteinExistence type="predicted"/>
<dbReference type="InterPro" id="IPR011042">
    <property type="entry name" value="6-blade_b-propeller_TolB-like"/>
</dbReference>
<feature type="region of interest" description="Disordered" evidence="3">
    <location>
        <begin position="204"/>
        <end position="226"/>
    </location>
</feature>
<gene>
    <name evidence="5" type="ORF">ENS64_05900</name>
</gene>
<dbReference type="SUPFAM" id="SSF101898">
    <property type="entry name" value="NHL repeat"/>
    <property type="match status" value="1"/>
</dbReference>
<dbReference type="Gene3D" id="2.120.10.30">
    <property type="entry name" value="TolB, C-terminal domain"/>
    <property type="match status" value="3"/>
</dbReference>
<protein>
    <recommendedName>
        <fullName evidence="4">Teneurin NHL domain-containing protein</fullName>
    </recommendedName>
</protein>
<evidence type="ECO:0000313" key="5">
    <source>
        <dbReference type="EMBL" id="HGT38782.1"/>
    </source>
</evidence>
<dbReference type="EMBL" id="DSVQ01000012">
    <property type="protein sequence ID" value="HGT38782.1"/>
    <property type="molecule type" value="Genomic_DNA"/>
</dbReference>
<sequence length="364" mass="38849">MLVVDLRQVVRWWCWCLVWGGVAPLLAAEIRTIAGNGSNRLSGDGGPALQAGAVEPFGLDVGPDGALYWAEFGSHVIRRMDLATQIVSTYAGVPHQPGYKDGPALEAQFHQPHEIRFDPHGNLYISDMSTHTIRRILWKTKEVTTVAGTGKAGFSGDGGPATQAELSQPISVVLDRDAGFLICDIRNHRIRAVDAHGMIHTVVGTGEKKPTPDASPAAGTPLNGPRTLAVEANGNVIIVLREGNAVYRWNRQTNTLHHLAGTGQAGYAGDGGQARDARLNGPKGVAVGPDGDIYLADTENHVIRVLHLQTGRIETVVGDGTKGDGPDGDPKTCRLNRPHGVFFDAAGSLYIGDSANHKVRKVTW</sequence>
<reference evidence="5" key="1">
    <citation type="journal article" date="2020" name="mSystems">
        <title>Genome- and Community-Level Interaction Insights into Carbon Utilization and Element Cycling Functions of Hydrothermarchaeota in Hydrothermal Sediment.</title>
        <authorList>
            <person name="Zhou Z."/>
            <person name="Liu Y."/>
            <person name="Xu W."/>
            <person name="Pan J."/>
            <person name="Luo Z.H."/>
            <person name="Li M."/>
        </authorList>
    </citation>
    <scope>NUCLEOTIDE SEQUENCE [LARGE SCALE GENOMIC DNA]</scope>
    <source>
        <strain evidence="5">SpSt-508</strain>
    </source>
</reference>
<dbReference type="InterPro" id="IPR001258">
    <property type="entry name" value="NHL_repeat"/>
</dbReference>
<dbReference type="InterPro" id="IPR056822">
    <property type="entry name" value="TEN_NHL"/>
</dbReference>
<dbReference type="PANTHER" id="PTHR46388">
    <property type="entry name" value="NHL REPEAT-CONTAINING PROTEIN 2"/>
    <property type="match status" value="1"/>
</dbReference>
<name>A0A7C4LJN9_9PLAN</name>
<dbReference type="Pfam" id="PF25021">
    <property type="entry name" value="TEN_NHL"/>
    <property type="match status" value="2"/>
</dbReference>
<keyword evidence="1" id="KW-0677">Repeat</keyword>
<evidence type="ECO:0000256" key="2">
    <source>
        <dbReference type="PROSITE-ProRule" id="PRU00504"/>
    </source>
</evidence>
<organism evidence="5">
    <name type="scientific">Schlesneria paludicola</name>
    <dbReference type="NCBI Taxonomy" id="360056"/>
    <lineage>
        <taxon>Bacteria</taxon>
        <taxon>Pseudomonadati</taxon>
        <taxon>Planctomycetota</taxon>
        <taxon>Planctomycetia</taxon>
        <taxon>Planctomycetales</taxon>
        <taxon>Planctomycetaceae</taxon>
        <taxon>Schlesneria</taxon>
    </lineage>
</organism>
<feature type="domain" description="Teneurin NHL" evidence="4">
    <location>
        <begin position="267"/>
        <end position="319"/>
    </location>
</feature>
<accession>A0A7C4LJN9</accession>
<feature type="repeat" description="NHL" evidence="2">
    <location>
        <begin position="279"/>
        <end position="309"/>
    </location>
</feature>
<dbReference type="AlphaFoldDB" id="A0A7C4LJN9"/>
<dbReference type="PROSITE" id="PS51125">
    <property type="entry name" value="NHL"/>
    <property type="match status" value="1"/>
</dbReference>